<feature type="coiled-coil region" evidence="1">
    <location>
        <begin position="302"/>
        <end position="368"/>
    </location>
</feature>
<feature type="compositionally biased region" description="Basic and acidic residues" evidence="2">
    <location>
        <begin position="126"/>
        <end position="139"/>
    </location>
</feature>
<proteinExistence type="predicted"/>
<evidence type="ECO:0000256" key="2">
    <source>
        <dbReference type="SAM" id="MobiDB-lite"/>
    </source>
</evidence>
<sequence length="393" mass="45008">MALTQILRPSRPTYMMTWQVGFIERALRGDRIHWTRIFWTSTRKHIELLPGGSPGYLSPFLINFYRGMNLLTAEESSAFLLWNVAHEGEEVVLANEMKVKRLIQEEDSITKTRRVAMRECPAQEARPAEKAVKEKENSMRKKPCITEDQSTAVEQSRASKKDKENAILTEDVLLRQNEVLVESTRTKDPREEAVEVLTVSLDTEEDLVALEEVAAKAVEDVAAAKSGPQKVLSLLQYLDRKREKYVEGRPNESYVEIKKLCEEVEKRRKAEQVGDCLREDVERAKCASVDLVKRLEACWTAYNAESLKVDELQVAAKEKEEEYQSELAVRAKKLTEYEAARITDSELIEKLEAQCGELRTQRSQAEEQLCEVEAKLTEAEGKNRQLSEETREP</sequence>
<accession>A0A176VDK6</accession>
<reference evidence="3" key="1">
    <citation type="submission" date="2016-03" db="EMBL/GenBank/DDBJ databases">
        <title>Mechanisms controlling the formation of the plant cell surface in tip-growing cells are functionally conserved among land plants.</title>
        <authorList>
            <person name="Honkanen S."/>
            <person name="Jones V.A."/>
            <person name="Morieri G."/>
            <person name="Champion C."/>
            <person name="Hetherington A.J."/>
            <person name="Kelly S."/>
            <person name="Saint-Marcoux D."/>
            <person name="Proust H."/>
            <person name="Prescott H."/>
            <person name="Dolan L."/>
        </authorList>
    </citation>
    <scope>NUCLEOTIDE SEQUENCE [LARGE SCALE GENOMIC DNA]</scope>
    <source>
        <tissue evidence="3">Whole gametophyte</tissue>
    </source>
</reference>
<feature type="compositionally biased region" description="Polar residues" evidence="2">
    <location>
        <begin position="147"/>
        <end position="156"/>
    </location>
</feature>
<feature type="region of interest" description="Disordered" evidence="2">
    <location>
        <begin position="120"/>
        <end position="161"/>
    </location>
</feature>
<dbReference type="EMBL" id="LVLJ01003973">
    <property type="protein sequence ID" value="OAE18954.1"/>
    <property type="molecule type" value="Genomic_DNA"/>
</dbReference>
<protein>
    <submittedName>
        <fullName evidence="3">Uncharacterized protein</fullName>
    </submittedName>
</protein>
<organism evidence="3 4">
    <name type="scientific">Marchantia polymorpha subsp. ruderalis</name>
    <dbReference type="NCBI Taxonomy" id="1480154"/>
    <lineage>
        <taxon>Eukaryota</taxon>
        <taxon>Viridiplantae</taxon>
        <taxon>Streptophyta</taxon>
        <taxon>Embryophyta</taxon>
        <taxon>Marchantiophyta</taxon>
        <taxon>Marchantiopsida</taxon>
        <taxon>Marchantiidae</taxon>
        <taxon>Marchantiales</taxon>
        <taxon>Marchantiaceae</taxon>
        <taxon>Marchantia</taxon>
    </lineage>
</organism>
<evidence type="ECO:0000313" key="4">
    <source>
        <dbReference type="Proteomes" id="UP000077202"/>
    </source>
</evidence>
<dbReference type="AlphaFoldDB" id="A0A176VDK6"/>
<keyword evidence="1" id="KW-0175">Coiled coil</keyword>
<gene>
    <name evidence="3" type="ORF">AXG93_1976s1610</name>
</gene>
<comment type="caution">
    <text evidence="3">The sequence shown here is derived from an EMBL/GenBank/DDBJ whole genome shotgun (WGS) entry which is preliminary data.</text>
</comment>
<name>A0A176VDK6_MARPO</name>
<dbReference type="Proteomes" id="UP000077202">
    <property type="component" value="Unassembled WGS sequence"/>
</dbReference>
<keyword evidence="4" id="KW-1185">Reference proteome</keyword>
<evidence type="ECO:0000256" key="1">
    <source>
        <dbReference type="SAM" id="Coils"/>
    </source>
</evidence>
<evidence type="ECO:0000313" key="3">
    <source>
        <dbReference type="EMBL" id="OAE18954.1"/>
    </source>
</evidence>